<comment type="caution">
    <text evidence="1">The sequence shown here is derived from an EMBL/GenBank/DDBJ whole genome shotgun (WGS) entry which is preliminary data.</text>
</comment>
<accession>A0ACB7XWA9</accession>
<dbReference type="Proteomes" id="UP000828048">
    <property type="component" value="Chromosome 1"/>
</dbReference>
<reference evidence="1 2" key="1">
    <citation type="journal article" date="2021" name="Hortic Res">
        <title>High-quality reference genome and annotation aids understanding of berry development for evergreen blueberry (Vaccinium darrowii).</title>
        <authorList>
            <person name="Yu J."/>
            <person name="Hulse-Kemp A.M."/>
            <person name="Babiker E."/>
            <person name="Staton M."/>
        </authorList>
    </citation>
    <scope>NUCLEOTIDE SEQUENCE [LARGE SCALE GENOMIC DNA]</scope>
    <source>
        <strain evidence="2">cv. NJ 8807/NJ 8810</strain>
        <tissue evidence="1">Young leaf</tissue>
    </source>
</reference>
<evidence type="ECO:0000313" key="2">
    <source>
        <dbReference type="Proteomes" id="UP000828048"/>
    </source>
</evidence>
<gene>
    <name evidence="1" type="ORF">Vadar_032588</name>
</gene>
<organism evidence="1 2">
    <name type="scientific">Vaccinium darrowii</name>
    <dbReference type="NCBI Taxonomy" id="229202"/>
    <lineage>
        <taxon>Eukaryota</taxon>
        <taxon>Viridiplantae</taxon>
        <taxon>Streptophyta</taxon>
        <taxon>Embryophyta</taxon>
        <taxon>Tracheophyta</taxon>
        <taxon>Spermatophyta</taxon>
        <taxon>Magnoliopsida</taxon>
        <taxon>eudicotyledons</taxon>
        <taxon>Gunneridae</taxon>
        <taxon>Pentapetalae</taxon>
        <taxon>asterids</taxon>
        <taxon>Ericales</taxon>
        <taxon>Ericaceae</taxon>
        <taxon>Vaccinioideae</taxon>
        <taxon>Vaccinieae</taxon>
        <taxon>Vaccinium</taxon>
    </lineage>
</organism>
<sequence length="84" mass="9402">MLKNQSEQNELGCLRVPSIDLHELKIVPAASDLKRMESRNRTKHVRLGIGKGSNVLNHISHEDVVDYDYPSGGGRDLAEEYSRG</sequence>
<protein>
    <submittedName>
        <fullName evidence="1">Uncharacterized protein</fullName>
    </submittedName>
</protein>
<keyword evidence="2" id="KW-1185">Reference proteome</keyword>
<name>A0ACB7XWA9_9ERIC</name>
<evidence type="ECO:0000313" key="1">
    <source>
        <dbReference type="EMBL" id="KAH7844878.1"/>
    </source>
</evidence>
<proteinExistence type="predicted"/>
<dbReference type="EMBL" id="CM037151">
    <property type="protein sequence ID" value="KAH7844878.1"/>
    <property type="molecule type" value="Genomic_DNA"/>
</dbReference>